<evidence type="ECO:0000256" key="1">
    <source>
        <dbReference type="ARBA" id="ARBA00005209"/>
    </source>
</evidence>
<dbReference type="GO" id="GO:0006164">
    <property type="term" value="P:purine nucleotide biosynthetic process"/>
    <property type="evidence" value="ECO:0007669"/>
    <property type="project" value="UniProtKB-KW"/>
</dbReference>
<keyword evidence="4" id="KW-0328">Glycosyltransferase</keyword>
<protein>
    <recommendedName>
        <fullName evidence="3">amidophosphoribosyltransferase</fullName>
        <ecNumber evidence="3">2.4.2.14</ecNumber>
    </recommendedName>
</protein>
<dbReference type="InterPro" id="IPR017932">
    <property type="entry name" value="GATase_2_dom"/>
</dbReference>
<keyword evidence="8" id="KW-0411">Iron-sulfur</keyword>
<dbReference type="PANTHER" id="PTHR11907">
    <property type="entry name" value="AMIDOPHOSPHORIBOSYLTRANSFERASE"/>
    <property type="match status" value="1"/>
</dbReference>
<feature type="region of interest" description="Disordered" evidence="10">
    <location>
        <begin position="668"/>
        <end position="733"/>
    </location>
</feature>
<feature type="domain" description="Glutamine amidotransferase type-2" evidence="11">
    <location>
        <begin position="88"/>
        <end position="310"/>
    </location>
</feature>
<dbReference type="Gene3D" id="3.60.20.10">
    <property type="entry name" value="Glutamine Phosphoribosylpyrophosphate, subunit 1, domain 1"/>
    <property type="match status" value="1"/>
</dbReference>
<accession>A0AAQ3UYI3</accession>
<dbReference type="InterPro" id="IPR000836">
    <property type="entry name" value="PRTase_dom"/>
</dbReference>
<feature type="compositionally biased region" description="Low complexity" evidence="10">
    <location>
        <begin position="830"/>
        <end position="843"/>
    </location>
</feature>
<evidence type="ECO:0000256" key="2">
    <source>
        <dbReference type="ARBA" id="ARBA00010138"/>
    </source>
</evidence>
<dbReference type="SUPFAM" id="SSF53271">
    <property type="entry name" value="PRTase-like"/>
    <property type="match status" value="1"/>
</dbReference>
<dbReference type="GO" id="GO:0004044">
    <property type="term" value="F:amidophosphoribosyltransferase activity"/>
    <property type="evidence" value="ECO:0007669"/>
    <property type="project" value="UniProtKB-EC"/>
</dbReference>
<dbReference type="EMBL" id="CP144754">
    <property type="protein sequence ID" value="WVZ98675.1"/>
    <property type="molecule type" value="Genomic_DNA"/>
</dbReference>
<keyword evidence="5" id="KW-0808">Transferase</keyword>
<dbReference type="CDD" id="cd00715">
    <property type="entry name" value="GPATase_N"/>
    <property type="match status" value="1"/>
</dbReference>
<dbReference type="HAMAP" id="MF_01931">
    <property type="entry name" value="PurF"/>
    <property type="match status" value="1"/>
</dbReference>
<feature type="compositionally biased region" description="Basic and acidic residues" evidence="10">
    <location>
        <begin position="683"/>
        <end position="728"/>
    </location>
</feature>
<feature type="region of interest" description="Disordered" evidence="10">
    <location>
        <begin position="585"/>
        <end position="619"/>
    </location>
</feature>
<dbReference type="InterPro" id="IPR029057">
    <property type="entry name" value="PRTase-like"/>
</dbReference>
<keyword evidence="13" id="KW-1185">Reference proteome</keyword>
<evidence type="ECO:0000256" key="7">
    <source>
        <dbReference type="ARBA" id="ARBA00022962"/>
    </source>
</evidence>
<dbReference type="InterPro" id="IPR005854">
    <property type="entry name" value="PurF"/>
</dbReference>
<comment type="similarity">
    <text evidence="2">In the C-terminal section; belongs to the purine/pyrimidine phosphoribosyltransferase family.</text>
</comment>
<evidence type="ECO:0000256" key="4">
    <source>
        <dbReference type="ARBA" id="ARBA00022676"/>
    </source>
</evidence>
<evidence type="ECO:0000256" key="3">
    <source>
        <dbReference type="ARBA" id="ARBA00011941"/>
    </source>
</evidence>
<evidence type="ECO:0000256" key="9">
    <source>
        <dbReference type="ARBA" id="ARBA00048430"/>
    </source>
</evidence>
<dbReference type="NCBIfam" id="TIGR01134">
    <property type="entry name" value="purF"/>
    <property type="match status" value="1"/>
</dbReference>
<keyword evidence="7" id="KW-0315">Glutamine amidotransferase</keyword>
<dbReference type="GO" id="GO:0051536">
    <property type="term" value="F:iron-sulfur cluster binding"/>
    <property type="evidence" value="ECO:0007669"/>
    <property type="project" value="UniProtKB-KW"/>
</dbReference>
<organism evidence="12 13">
    <name type="scientific">Paspalum notatum var. saurae</name>
    <dbReference type="NCBI Taxonomy" id="547442"/>
    <lineage>
        <taxon>Eukaryota</taxon>
        <taxon>Viridiplantae</taxon>
        <taxon>Streptophyta</taxon>
        <taxon>Embryophyta</taxon>
        <taxon>Tracheophyta</taxon>
        <taxon>Spermatophyta</taxon>
        <taxon>Magnoliopsida</taxon>
        <taxon>Liliopsida</taxon>
        <taxon>Poales</taxon>
        <taxon>Poaceae</taxon>
        <taxon>PACMAD clade</taxon>
        <taxon>Panicoideae</taxon>
        <taxon>Andropogonodae</taxon>
        <taxon>Paspaleae</taxon>
        <taxon>Paspalinae</taxon>
        <taxon>Paspalum</taxon>
    </lineage>
</organism>
<dbReference type="GO" id="GO:0009113">
    <property type="term" value="P:purine nucleobase biosynthetic process"/>
    <property type="evidence" value="ECO:0007669"/>
    <property type="project" value="InterPro"/>
</dbReference>
<dbReference type="Pfam" id="PF13537">
    <property type="entry name" value="GATase_7"/>
    <property type="match status" value="1"/>
</dbReference>
<dbReference type="AlphaFoldDB" id="A0AAQ3UYI3"/>
<dbReference type="CDD" id="cd06223">
    <property type="entry name" value="PRTases_typeI"/>
    <property type="match status" value="1"/>
</dbReference>
<dbReference type="SUPFAM" id="SSF56235">
    <property type="entry name" value="N-terminal nucleophile aminohydrolases (Ntn hydrolases)"/>
    <property type="match status" value="1"/>
</dbReference>
<feature type="region of interest" description="Disordered" evidence="10">
    <location>
        <begin position="823"/>
        <end position="866"/>
    </location>
</feature>
<dbReference type="PROSITE" id="PS51278">
    <property type="entry name" value="GATASE_TYPE_2"/>
    <property type="match status" value="1"/>
</dbReference>
<dbReference type="InterPro" id="IPR029055">
    <property type="entry name" value="Ntn_hydrolases_N"/>
</dbReference>
<proteinExistence type="inferred from homology"/>
<keyword evidence="8" id="KW-0408">Iron</keyword>
<evidence type="ECO:0000256" key="5">
    <source>
        <dbReference type="ARBA" id="ARBA00022679"/>
    </source>
</evidence>
<gene>
    <name evidence="12" type="ORF">U9M48_044082</name>
</gene>
<comment type="catalytic activity">
    <reaction evidence="9">
        <text>5-phospho-beta-D-ribosylamine + L-glutamate + diphosphate = 5-phospho-alpha-D-ribose 1-diphosphate + L-glutamine + H2O</text>
        <dbReference type="Rhea" id="RHEA:14905"/>
        <dbReference type="ChEBI" id="CHEBI:15377"/>
        <dbReference type="ChEBI" id="CHEBI:29985"/>
        <dbReference type="ChEBI" id="CHEBI:33019"/>
        <dbReference type="ChEBI" id="CHEBI:58017"/>
        <dbReference type="ChEBI" id="CHEBI:58359"/>
        <dbReference type="ChEBI" id="CHEBI:58681"/>
        <dbReference type="EC" id="2.4.2.14"/>
    </reaction>
</comment>
<name>A0AAQ3UYI3_PASNO</name>
<reference evidence="12 13" key="1">
    <citation type="submission" date="2024-02" db="EMBL/GenBank/DDBJ databases">
        <title>High-quality chromosome-scale genome assembly of Pensacola bahiagrass (Paspalum notatum Flugge var. saurae).</title>
        <authorList>
            <person name="Vega J.M."/>
            <person name="Podio M."/>
            <person name="Orjuela J."/>
            <person name="Siena L.A."/>
            <person name="Pessino S.C."/>
            <person name="Combes M.C."/>
            <person name="Mariac C."/>
            <person name="Albertini E."/>
            <person name="Pupilli F."/>
            <person name="Ortiz J.P.A."/>
            <person name="Leblanc O."/>
        </authorList>
    </citation>
    <scope>NUCLEOTIDE SEQUENCE [LARGE SCALE GENOMIC DNA]</scope>
    <source>
        <strain evidence="12">R1</strain>
        <tissue evidence="12">Leaf</tissue>
    </source>
</reference>
<keyword evidence="6" id="KW-0658">Purine biosynthesis</keyword>
<dbReference type="EC" id="2.4.2.14" evidence="3"/>
<evidence type="ECO:0000256" key="8">
    <source>
        <dbReference type="ARBA" id="ARBA00023014"/>
    </source>
</evidence>
<dbReference type="InterPro" id="IPR035584">
    <property type="entry name" value="PurF_N"/>
</dbReference>
<dbReference type="Proteomes" id="UP001341281">
    <property type="component" value="Chromosome 10"/>
</dbReference>
<evidence type="ECO:0000256" key="6">
    <source>
        <dbReference type="ARBA" id="ARBA00022755"/>
    </source>
</evidence>
<sequence>MAAAAAAAAAATSTSRLLLRHQHAPSGSDRHHQHRLRYSADPFSLSLRLRCDSGRREAAAARALLPDRVTPFSYGVDEDADDHPREECGLVGVVGDPDASSLCYLGLQKLQHRGEEGAGIVAVGGDGKLKSVTGLGLVADVFADPSRLASLPGPAAIGHVRYSTAGAAASLRNVQPFLAGYRFGQVAVAHNGNLVNYQALRNKLEARGSIFNTSSDTEVILHLIATSLSRPLLARVCDACERLAGAYSLLFLTADKLFAVRDPHGFRPLVMGRRRNGAVVFASETCALDLIDAAYEREVEPGEVVVVDRRDMSVASACLVPHRPRRACVFEHIYFSLPNSVVFSHAVHERRTAFGQALAEESPAPGADVVIPVPDSGFYAALGFARASGLEFQQGLIRWHYSGRSFIQPTQAIRDLAVKLKLAPVRGVITGKSVVVVDDSLVRGTTSSKIVRLLRDAGAREVHMRIASPPVVGSCLYGIDTPSEGELISNRMDLEGVRREIGSDSLSFLSLGKLHSIYGDESGSYCDACFSRNYPVLPTLADPAVEPEERREVNESEKLQRGERCKQQVEVVEVGLVEVVGKPARAAVAPRHDVDDRDEEAADEAADAEDAEVEREPEALERAGDLVVEELLHADHGEHVRRAEEHVLRHDPPQAHGDRCCARAGAIHQPGVPRRPQPPHLHQRGDDQSDKGQGDPRADPLQHGDARRDAGDPARHGHEDAVVEHDAGDDADAEEALQRRRGYLERRPDPPVQRLRLLGEERGRLREHHAVDEARRPYREQPRHPLRLFHDRRVLGLGELAVLRLLRLHRLGFGRPLRPGHEGLADSAERAGAAAGAVEAVGPRAEEEDDEREHHDHGRHAKAKGPADVVLHLISPTVMVALTQSPKYHQLKKEAREADSPGSIASNWSAPKAWTQGLCPLWAMATR</sequence>
<dbReference type="Gene3D" id="3.40.50.2020">
    <property type="match status" value="1"/>
</dbReference>
<evidence type="ECO:0000313" key="12">
    <source>
        <dbReference type="EMBL" id="WVZ98675.1"/>
    </source>
</evidence>
<evidence type="ECO:0000256" key="10">
    <source>
        <dbReference type="SAM" id="MobiDB-lite"/>
    </source>
</evidence>
<feature type="compositionally biased region" description="Acidic residues" evidence="10">
    <location>
        <begin position="596"/>
        <end position="613"/>
    </location>
</feature>
<evidence type="ECO:0000313" key="13">
    <source>
        <dbReference type="Proteomes" id="UP001341281"/>
    </source>
</evidence>
<evidence type="ECO:0000259" key="11">
    <source>
        <dbReference type="PROSITE" id="PS51278"/>
    </source>
</evidence>
<keyword evidence="8" id="KW-0479">Metal-binding</keyword>
<comment type="pathway">
    <text evidence="1">Purine metabolism; IMP biosynthesis via de novo pathway; N(1)-(5-phospho-D-ribosyl)glycinamide from 5-phospho-alpha-D-ribose 1-diphosphate: step 1/2.</text>
</comment>